<reference evidence="3" key="1">
    <citation type="submission" date="2017-04" db="EMBL/GenBank/DDBJ databases">
        <authorList>
            <person name="Varghese N."/>
            <person name="Submissions S."/>
        </authorList>
    </citation>
    <scope>NUCLEOTIDE SEQUENCE [LARGE SCALE GENOMIC DNA]</scope>
    <source>
        <strain evidence="3">RKEM611</strain>
    </source>
</reference>
<evidence type="ECO:0000313" key="2">
    <source>
        <dbReference type="EMBL" id="SMF16348.1"/>
    </source>
</evidence>
<name>A0A1Y6BLW7_9BACT</name>
<evidence type="ECO:0000313" key="3">
    <source>
        <dbReference type="Proteomes" id="UP000192907"/>
    </source>
</evidence>
<gene>
    <name evidence="2" type="ORF">SAMN06296036_10631</name>
</gene>
<dbReference type="Proteomes" id="UP000192907">
    <property type="component" value="Unassembled WGS sequence"/>
</dbReference>
<keyword evidence="1" id="KW-0732">Signal</keyword>
<protein>
    <submittedName>
        <fullName evidence="2">Uncharacterized protein</fullName>
    </submittedName>
</protein>
<organism evidence="2 3">
    <name type="scientific">Pseudobacteriovorax antillogorgiicola</name>
    <dbReference type="NCBI Taxonomy" id="1513793"/>
    <lineage>
        <taxon>Bacteria</taxon>
        <taxon>Pseudomonadati</taxon>
        <taxon>Bdellovibrionota</taxon>
        <taxon>Oligoflexia</taxon>
        <taxon>Oligoflexales</taxon>
        <taxon>Pseudobacteriovoracaceae</taxon>
        <taxon>Pseudobacteriovorax</taxon>
    </lineage>
</organism>
<evidence type="ECO:0000256" key="1">
    <source>
        <dbReference type="SAM" id="SignalP"/>
    </source>
</evidence>
<dbReference type="EMBL" id="FWZT01000006">
    <property type="protein sequence ID" value="SMF16348.1"/>
    <property type="molecule type" value="Genomic_DNA"/>
</dbReference>
<sequence>MMKLFNCALVMGLGIAGIGSYANADTCSRYEGTTGTYVDFNDAAFNSAYRSLWVNVQADEPTALAGDASLLNDIKAFVADEDRFGDLKLVLAKADKSADGVLNHFSGKVADSILDCSVAYKLTYAIQADLNLRFAADGYYPSLSLEGSDALESFFNSNDREQAIQAKLENALNNGSLRAMVSNAGGDYGLYYWAQTNLLLVDNAGHVVVISYETGD</sequence>
<feature type="chain" id="PRO_5012938430" evidence="1">
    <location>
        <begin position="25"/>
        <end position="216"/>
    </location>
</feature>
<feature type="signal peptide" evidence="1">
    <location>
        <begin position="1"/>
        <end position="24"/>
    </location>
</feature>
<proteinExistence type="predicted"/>
<dbReference type="STRING" id="1513793.SAMN06296036_10631"/>
<dbReference type="AlphaFoldDB" id="A0A1Y6BLW7"/>
<accession>A0A1Y6BLW7</accession>
<keyword evidence="3" id="KW-1185">Reference proteome</keyword>